<protein>
    <submittedName>
        <fullName evidence="2">Uncharacterized protein</fullName>
    </submittedName>
</protein>
<comment type="caution">
    <text evidence="2">The sequence shown here is derived from an EMBL/GenBank/DDBJ whole genome shotgun (WGS) entry which is preliminary data.</text>
</comment>
<sequence>MRERDFLGIRIWWKIGEGTIPGGIHKDAFDARVSVRCCDMGVGLLHRGCISEIRRRPKQASAILRTTFSTWETIFNIKPGQMSAGAVYHGTEHLVHGFKYGKTFPASSDGTEKVPEKSDYPYAVQVGREQGQSRPAGDGDLTQRISNQAPLKTGRLLSRED</sequence>
<feature type="region of interest" description="Disordered" evidence="1">
    <location>
        <begin position="106"/>
        <end position="161"/>
    </location>
</feature>
<feature type="compositionally biased region" description="Basic and acidic residues" evidence="1">
    <location>
        <begin position="110"/>
        <end position="119"/>
    </location>
</feature>
<name>S7U7C5_DESML</name>
<dbReference type="EMBL" id="ATHJ01000005">
    <property type="protein sequence ID" value="EPR45055.1"/>
    <property type="molecule type" value="Genomic_DNA"/>
</dbReference>
<accession>S7U7C5</accession>
<dbReference type="Proteomes" id="UP000014977">
    <property type="component" value="Unassembled WGS sequence"/>
</dbReference>
<reference evidence="2 3" key="1">
    <citation type="journal article" date="2013" name="Genome Announc.">
        <title>Draft genome sequences for three mercury-methylating, sulfate-reducing bacteria.</title>
        <authorList>
            <person name="Brown S.D."/>
            <person name="Hurt R.A.Jr."/>
            <person name="Gilmour C.C."/>
            <person name="Elias D.A."/>
        </authorList>
    </citation>
    <scope>NUCLEOTIDE SEQUENCE [LARGE SCALE GENOMIC DNA]</scope>
    <source>
        <strain evidence="2 3">DSM 2059</strain>
    </source>
</reference>
<keyword evidence="3" id="KW-1185">Reference proteome</keyword>
<proteinExistence type="predicted"/>
<organism evidence="2 3">
    <name type="scientific">Desulfococcus multivorans DSM 2059</name>
    <dbReference type="NCBI Taxonomy" id="1121405"/>
    <lineage>
        <taxon>Bacteria</taxon>
        <taxon>Pseudomonadati</taxon>
        <taxon>Thermodesulfobacteriota</taxon>
        <taxon>Desulfobacteria</taxon>
        <taxon>Desulfobacterales</taxon>
        <taxon>Desulfococcaceae</taxon>
        <taxon>Desulfococcus</taxon>
    </lineage>
</organism>
<evidence type="ECO:0000313" key="3">
    <source>
        <dbReference type="Proteomes" id="UP000014977"/>
    </source>
</evidence>
<evidence type="ECO:0000313" key="2">
    <source>
        <dbReference type="EMBL" id="EPR45055.1"/>
    </source>
</evidence>
<evidence type="ECO:0000256" key="1">
    <source>
        <dbReference type="SAM" id="MobiDB-lite"/>
    </source>
</evidence>
<gene>
    <name evidence="2" type="ORF">dsmv_3706</name>
</gene>
<dbReference type="AlphaFoldDB" id="S7U7C5"/>